<proteinExistence type="predicted"/>
<name>A0A4Y2TIJ7_ARAVE</name>
<sequence>CHWLLQSPLHVATSPVHQGVQKRQNDGDGEFPCPIQFKVDLKYGVYIPTTFFCPLERALHSAVLFRLADDVSSLVLFLFFRCSGPRAEWQTMLFSDLFLPRVEGVEGFRWRSFSSDRQEV</sequence>
<protein>
    <submittedName>
        <fullName evidence="1">Uncharacterized protein</fullName>
    </submittedName>
</protein>
<evidence type="ECO:0000313" key="2">
    <source>
        <dbReference type="Proteomes" id="UP000499080"/>
    </source>
</evidence>
<reference evidence="1 2" key="1">
    <citation type="journal article" date="2019" name="Sci. Rep.">
        <title>Orb-weaving spider Araneus ventricosus genome elucidates the spidroin gene catalogue.</title>
        <authorList>
            <person name="Kono N."/>
            <person name="Nakamura H."/>
            <person name="Ohtoshi R."/>
            <person name="Moran D.A.P."/>
            <person name="Shinohara A."/>
            <person name="Yoshida Y."/>
            <person name="Fujiwara M."/>
            <person name="Mori M."/>
            <person name="Tomita M."/>
            <person name="Arakawa K."/>
        </authorList>
    </citation>
    <scope>NUCLEOTIDE SEQUENCE [LARGE SCALE GENOMIC DNA]</scope>
</reference>
<comment type="caution">
    <text evidence="1">The sequence shown here is derived from an EMBL/GenBank/DDBJ whole genome shotgun (WGS) entry which is preliminary data.</text>
</comment>
<evidence type="ECO:0000313" key="1">
    <source>
        <dbReference type="EMBL" id="GBN99219.1"/>
    </source>
</evidence>
<dbReference type="Proteomes" id="UP000499080">
    <property type="component" value="Unassembled WGS sequence"/>
</dbReference>
<organism evidence="1 2">
    <name type="scientific">Araneus ventricosus</name>
    <name type="common">Orbweaver spider</name>
    <name type="synonym">Epeira ventricosa</name>
    <dbReference type="NCBI Taxonomy" id="182803"/>
    <lineage>
        <taxon>Eukaryota</taxon>
        <taxon>Metazoa</taxon>
        <taxon>Ecdysozoa</taxon>
        <taxon>Arthropoda</taxon>
        <taxon>Chelicerata</taxon>
        <taxon>Arachnida</taxon>
        <taxon>Araneae</taxon>
        <taxon>Araneomorphae</taxon>
        <taxon>Entelegynae</taxon>
        <taxon>Araneoidea</taxon>
        <taxon>Araneidae</taxon>
        <taxon>Araneus</taxon>
    </lineage>
</organism>
<feature type="non-terminal residue" evidence="1">
    <location>
        <position position="1"/>
    </location>
</feature>
<accession>A0A4Y2TIJ7</accession>
<keyword evidence="2" id="KW-1185">Reference proteome</keyword>
<gene>
    <name evidence="1" type="ORF">AVEN_6566_1</name>
</gene>
<dbReference type="AlphaFoldDB" id="A0A4Y2TIJ7"/>
<dbReference type="EMBL" id="BGPR01028209">
    <property type="protein sequence ID" value="GBN99219.1"/>
    <property type="molecule type" value="Genomic_DNA"/>
</dbReference>